<proteinExistence type="predicted"/>
<evidence type="ECO:0000313" key="2">
    <source>
        <dbReference type="Proteomes" id="UP000009170"/>
    </source>
</evidence>
<name>A0A090M639_OSTTA</name>
<gene>
    <name evidence="1" type="ORF">OT_ostta04g02550</name>
</gene>
<dbReference type="AlphaFoldDB" id="A0A090M639"/>
<reference evidence="1 2" key="2">
    <citation type="journal article" date="2014" name="BMC Genomics">
        <title>An improved genome of the model marine alga Ostreococcus tauri unfolds by assessing Illumina de novo assemblies.</title>
        <authorList>
            <person name="Blanc-Mathieu R."/>
            <person name="Verhelst B."/>
            <person name="Derelle E."/>
            <person name="Rombauts S."/>
            <person name="Bouget F.Y."/>
            <person name="Carre I."/>
            <person name="Chateau A."/>
            <person name="Eyre-Walker A."/>
            <person name="Grimsley N."/>
            <person name="Moreau H."/>
            <person name="Piegu B."/>
            <person name="Rivals E."/>
            <person name="Schackwitz W."/>
            <person name="Van de Peer Y."/>
            <person name="Piganeau G."/>
        </authorList>
    </citation>
    <scope>NUCLEOTIDE SEQUENCE [LARGE SCALE GENOMIC DNA]</scope>
    <source>
        <strain evidence="2">OTTH 0595 / CCAP 157/2 / RCC745</strain>
    </source>
</reference>
<dbReference type="OrthoDB" id="498304at2759"/>
<dbReference type="InterPro" id="IPR011053">
    <property type="entry name" value="Single_hybrid_motif"/>
</dbReference>
<dbReference type="KEGG" id="ota:OT_ostta04g02550"/>
<dbReference type="Gene3D" id="2.40.50.100">
    <property type="match status" value="1"/>
</dbReference>
<comment type="caution">
    <text evidence="1">The sequence shown here is derived from an EMBL/GenBank/DDBJ whole genome shotgun (WGS) entry which is preliminary data.</text>
</comment>
<dbReference type="RefSeq" id="XP_022838770.1">
    <property type="nucleotide sequence ID" value="XM_022984508.1"/>
</dbReference>
<dbReference type="EMBL" id="CAID01000004">
    <property type="protein sequence ID" value="CEF97584.1"/>
    <property type="molecule type" value="Genomic_DNA"/>
</dbReference>
<keyword evidence="2" id="KW-1185">Reference proteome</keyword>
<protein>
    <submittedName>
        <fullName evidence="1">Single hybrid motif</fullName>
    </submittedName>
</protein>
<sequence>MGVDAASMSTRASNGGARFTATHECVRATTTDGRTMTCEIAMADGAFEAIGDARGVEVVTAVGARARRGETLARVTWSGYARTAGDELYHSVWANATGVREVKAPFDCVVKRFNEKAMRDAYREVRGPETWLVEVEAKNGELSTLLDEDEYEKVLEREELEAADRANAAYP</sequence>
<accession>A0A090M639</accession>
<dbReference type="SUPFAM" id="SSF51230">
    <property type="entry name" value="Single hybrid motif"/>
    <property type="match status" value="1"/>
</dbReference>
<evidence type="ECO:0000313" key="1">
    <source>
        <dbReference type="EMBL" id="CEF97584.1"/>
    </source>
</evidence>
<dbReference type="GeneID" id="9834360"/>
<dbReference type="Proteomes" id="UP000009170">
    <property type="component" value="Unassembled WGS sequence"/>
</dbReference>
<organism evidence="1 2">
    <name type="scientific">Ostreococcus tauri</name>
    <name type="common">Marine green alga</name>
    <dbReference type="NCBI Taxonomy" id="70448"/>
    <lineage>
        <taxon>Eukaryota</taxon>
        <taxon>Viridiplantae</taxon>
        <taxon>Chlorophyta</taxon>
        <taxon>Mamiellophyceae</taxon>
        <taxon>Mamiellales</taxon>
        <taxon>Bathycoccaceae</taxon>
        <taxon>Ostreococcus</taxon>
    </lineage>
</organism>
<dbReference type="InParanoid" id="A0A090M639"/>
<reference evidence="2" key="1">
    <citation type="journal article" date="2006" name="Proc. Natl. Acad. Sci. U.S.A.">
        <title>Genome analysis of the smallest free-living eukaryote Ostreococcus tauri unveils many unique features.</title>
        <authorList>
            <person name="Derelle E."/>
            <person name="Ferraz C."/>
            <person name="Rombauts S."/>
            <person name="Rouze P."/>
            <person name="Worden A.Z."/>
            <person name="Robbens S."/>
            <person name="Partensky F."/>
            <person name="Degroeve S."/>
            <person name="Echeynie S."/>
            <person name="Cooke R."/>
            <person name="Saeys Y."/>
            <person name="Wuyts J."/>
            <person name="Jabbari K."/>
            <person name="Bowler C."/>
            <person name="Panaud O."/>
            <person name="Piegu B."/>
            <person name="Ball S.G."/>
            <person name="Ral J.-P."/>
            <person name="Bouget F.-Y."/>
            <person name="Piganeau G."/>
            <person name="De Baets B."/>
            <person name="Picard A."/>
            <person name="Delseny M."/>
            <person name="Demaille J."/>
            <person name="Van de Peer Y."/>
            <person name="Moreau H."/>
        </authorList>
    </citation>
    <scope>NUCLEOTIDE SEQUENCE [LARGE SCALE GENOMIC DNA]</scope>
    <source>
        <strain evidence="2">OTTH 0595 / CCAP 157/2 / RCC745</strain>
    </source>
</reference>